<comment type="similarity">
    <text evidence="2">Belongs to the SUA5 family.</text>
</comment>
<dbReference type="InterPro" id="IPR017945">
    <property type="entry name" value="DHBP_synth_RibB-like_a/b_dom"/>
</dbReference>
<dbReference type="EC" id="2.7.7.87" evidence="3"/>
<evidence type="ECO:0000256" key="1">
    <source>
        <dbReference type="ARBA" id="ARBA00004496"/>
    </source>
</evidence>
<dbReference type="GO" id="GO:0003725">
    <property type="term" value="F:double-stranded RNA binding"/>
    <property type="evidence" value="ECO:0007669"/>
    <property type="project" value="InterPro"/>
</dbReference>
<proteinExistence type="inferred from homology"/>
<dbReference type="GO" id="GO:0006450">
    <property type="term" value="P:regulation of translational fidelity"/>
    <property type="evidence" value="ECO:0007669"/>
    <property type="project" value="TreeGrafter"/>
</dbReference>
<keyword evidence="8" id="KW-0547">Nucleotide-binding</keyword>
<keyword evidence="9" id="KW-0067">ATP-binding</keyword>
<name>A0A848CDN3_9BACT</name>
<dbReference type="InterPro" id="IPR006070">
    <property type="entry name" value="Sua5-like_dom"/>
</dbReference>
<gene>
    <name evidence="13" type="ORF">HF854_00160</name>
</gene>
<dbReference type="SUPFAM" id="SSF55821">
    <property type="entry name" value="YrdC/RibB"/>
    <property type="match status" value="1"/>
</dbReference>
<dbReference type="GO" id="GO:0005737">
    <property type="term" value="C:cytoplasm"/>
    <property type="evidence" value="ECO:0007669"/>
    <property type="project" value="UniProtKB-SubCell"/>
</dbReference>
<evidence type="ECO:0000256" key="2">
    <source>
        <dbReference type="ARBA" id="ARBA00007663"/>
    </source>
</evidence>
<dbReference type="Proteomes" id="UP000522333">
    <property type="component" value="Unassembled WGS sequence"/>
</dbReference>
<dbReference type="Gene3D" id="3.90.870.10">
    <property type="entry name" value="DHBP synthase"/>
    <property type="match status" value="1"/>
</dbReference>
<evidence type="ECO:0000256" key="7">
    <source>
        <dbReference type="ARBA" id="ARBA00022695"/>
    </source>
</evidence>
<dbReference type="AlphaFoldDB" id="A0A848CDN3"/>
<dbReference type="Pfam" id="PF01300">
    <property type="entry name" value="Sua5_yciO_yrdC"/>
    <property type="match status" value="1"/>
</dbReference>
<dbReference type="GO" id="GO:0008033">
    <property type="term" value="P:tRNA processing"/>
    <property type="evidence" value="ECO:0007669"/>
    <property type="project" value="UniProtKB-KW"/>
</dbReference>
<dbReference type="InterPro" id="IPR050156">
    <property type="entry name" value="TC-AMP_synthase_SUA5"/>
</dbReference>
<comment type="subcellular location">
    <subcellularLocation>
        <location evidence="1">Cytoplasm</location>
    </subcellularLocation>
</comment>
<dbReference type="PANTHER" id="PTHR17490">
    <property type="entry name" value="SUA5"/>
    <property type="match status" value="1"/>
</dbReference>
<evidence type="ECO:0000256" key="6">
    <source>
        <dbReference type="ARBA" id="ARBA00022694"/>
    </source>
</evidence>
<dbReference type="RefSeq" id="WP_168934466.1">
    <property type="nucleotide sequence ID" value="NZ_CAUBIM010000006.1"/>
</dbReference>
<evidence type="ECO:0000256" key="9">
    <source>
        <dbReference type="ARBA" id="ARBA00022840"/>
    </source>
</evidence>
<keyword evidence="5" id="KW-0808">Transferase</keyword>
<keyword evidence="4" id="KW-0963">Cytoplasm</keyword>
<evidence type="ECO:0000256" key="11">
    <source>
        <dbReference type="ARBA" id="ARBA00048366"/>
    </source>
</evidence>
<evidence type="ECO:0000256" key="10">
    <source>
        <dbReference type="ARBA" id="ARBA00029774"/>
    </source>
</evidence>
<reference evidence="13 14" key="1">
    <citation type="submission" date="2020-04" db="EMBL/GenBank/DDBJ databases">
        <authorList>
            <person name="Hitch T.C.A."/>
            <person name="Wylensek D."/>
            <person name="Clavel T."/>
        </authorList>
    </citation>
    <scope>NUCLEOTIDE SEQUENCE [LARGE SCALE GENOMIC DNA]</scope>
    <source>
        <strain evidence="13 14">PG-251-APC-1</strain>
    </source>
</reference>
<evidence type="ECO:0000256" key="5">
    <source>
        <dbReference type="ARBA" id="ARBA00022679"/>
    </source>
</evidence>
<dbReference type="PROSITE" id="PS51163">
    <property type="entry name" value="YRDC"/>
    <property type="match status" value="1"/>
</dbReference>
<keyword evidence="6" id="KW-0819">tRNA processing</keyword>
<dbReference type="GO" id="GO:0061710">
    <property type="term" value="F:L-threonylcarbamoyladenylate synthase"/>
    <property type="evidence" value="ECO:0007669"/>
    <property type="project" value="UniProtKB-EC"/>
</dbReference>
<comment type="catalytic activity">
    <reaction evidence="11">
        <text>L-threonine + hydrogencarbonate + ATP = L-threonylcarbamoyladenylate + diphosphate + H2O</text>
        <dbReference type="Rhea" id="RHEA:36407"/>
        <dbReference type="ChEBI" id="CHEBI:15377"/>
        <dbReference type="ChEBI" id="CHEBI:17544"/>
        <dbReference type="ChEBI" id="CHEBI:30616"/>
        <dbReference type="ChEBI" id="CHEBI:33019"/>
        <dbReference type="ChEBI" id="CHEBI:57926"/>
        <dbReference type="ChEBI" id="CHEBI:73682"/>
        <dbReference type="EC" id="2.7.7.87"/>
    </reaction>
</comment>
<protein>
    <recommendedName>
        <fullName evidence="10">L-threonylcarbamoyladenylate synthase</fullName>
        <ecNumber evidence="3">2.7.7.87</ecNumber>
    </recommendedName>
    <alternativeName>
        <fullName evidence="10">L-threonylcarbamoyladenylate synthase</fullName>
    </alternativeName>
</protein>
<dbReference type="NCBIfam" id="TIGR00057">
    <property type="entry name" value="L-threonylcarbamoyladenylate synthase"/>
    <property type="match status" value="1"/>
</dbReference>
<evidence type="ECO:0000256" key="3">
    <source>
        <dbReference type="ARBA" id="ARBA00012584"/>
    </source>
</evidence>
<dbReference type="GO" id="GO:0005524">
    <property type="term" value="F:ATP binding"/>
    <property type="evidence" value="ECO:0007669"/>
    <property type="project" value="UniProtKB-KW"/>
</dbReference>
<evidence type="ECO:0000313" key="14">
    <source>
        <dbReference type="Proteomes" id="UP000522333"/>
    </source>
</evidence>
<organism evidence="13 14">
    <name type="scientific">Desulfovibrio piger</name>
    <dbReference type="NCBI Taxonomy" id="901"/>
    <lineage>
        <taxon>Bacteria</taxon>
        <taxon>Pseudomonadati</taxon>
        <taxon>Thermodesulfobacteriota</taxon>
        <taxon>Desulfovibrionia</taxon>
        <taxon>Desulfovibrionales</taxon>
        <taxon>Desulfovibrionaceae</taxon>
        <taxon>Desulfovibrio</taxon>
    </lineage>
</organism>
<dbReference type="EMBL" id="JABAFY010000001">
    <property type="protein sequence ID" value="NME50969.1"/>
    <property type="molecule type" value="Genomic_DNA"/>
</dbReference>
<dbReference type="GO" id="GO:0000049">
    <property type="term" value="F:tRNA binding"/>
    <property type="evidence" value="ECO:0007669"/>
    <property type="project" value="TreeGrafter"/>
</dbReference>
<dbReference type="PANTHER" id="PTHR17490:SF16">
    <property type="entry name" value="THREONYLCARBAMOYL-AMP SYNTHASE"/>
    <property type="match status" value="1"/>
</dbReference>
<evidence type="ECO:0000313" key="13">
    <source>
        <dbReference type="EMBL" id="NME50969.1"/>
    </source>
</evidence>
<feature type="domain" description="YrdC-like" evidence="12">
    <location>
        <begin position="9"/>
        <end position="207"/>
    </location>
</feature>
<sequence length="222" mass="23074">MIPRSLCQISTAEDAARRLRDGGVLAFPTETFYGLGCCADQAVAVARVYQAKRRPVHMPLPLLAGSLDLLRPYVTLEQAPEALLTAFWPGPLTVVLTARLTPLEGRRPLAPQLVNPKGKAAVRLTPHPLAAQLSRLAGAPLTASSANISGQAAARVPEELDERLLAALTGPDDGVVVSGPAPAGGVPSTIVEPLAGTDLRVLRLGAVSLEALKAAGFTPHLA</sequence>
<keyword evidence="7" id="KW-0548">Nucleotidyltransferase</keyword>
<evidence type="ECO:0000259" key="12">
    <source>
        <dbReference type="PROSITE" id="PS51163"/>
    </source>
</evidence>
<comment type="caution">
    <text evidence="13">The sequence shown here is derived from an EMBL/GenBank/DDBJ whole genome shotgun (WGS) entry which is preliminary data.</text>
</comment>
<evidence type="ECO:0000256" key="4">
    <source>
        <dbReference type="ARBA" id="ARBA00022490"/>
    </source>
</evidence>
<evidence type="ECO:0000256" key="8">
    <source>
        <dbReference type="ARBA" id="ARBA00022741"/>
    </source>
</evidence>
<accession>A0A848CDN3</accession>